<proteinExistence type="predicted"/>
<sequence length="60" mass="6838">MLFVRTHNAIIIEKKLGKTLSKAVNTRAPAIKDITASIARLILWKQKVRRYTGSTYPKVK</sequence>
<dbReference type="EMBL" id="MT631435">
    <property type="protein sequence ID" value="QNO50438.1"/>
    <property type="molecule type" value="Genomic_DNA"/>
</dbReference>
<reference evidence="1" key="1">
    <citation type="submission" date="2020-06" db="EMBL/GenBank/DDBJ databases">
        <title>Unique genomic features of the anaerobic methanotrophic archaea.</title>
        <authorList>
            <person name="Chadwick G.L."/>
            <person name="Skennerton C.T."/>
            <person name="Laso-Perez R."/>
            <person name="Leu A.O."/>
            <person name="Speth D.R."/>
            <person name="Yu H."/>
            <person name="Morgan-Lang C."/>
            <person name="Hatzenpichler R."/>
            <person name="Goudeau D."/>
            <person name="Malmstrom R."/>
            <person name="Brazelton W.J."/>
            <person name="Woyke T."/>
            <person name="Hallam S.J."/>
            <person name="Tyson G.W."/>
            <person name="Wegener G."/>
            <person name="Boetius A."/>
            <person name="Orphan V."/>
        </authorList>
    </citation>
    <scope>NUCLEOTIDE SEQUENCE</scope>
</reference>
<organism evidence="1">
    <name type="scientific">Candidatus Methanogaster sp. ANME-2c ERB4</name>
    <dbReference type="NCBI Taxonomy" id="2759911"/>
    <lineage>
        <taxon>Archaea</taxon>
        <taxon>Methanobacteriati</taxon>
        <taxon>Methanobacteriota</taxon>
        <taxon>Stenosarchaea group</taxon>
        <taxon>Methanomicrobia</taxon>
        <taxon>Methanosarcinales</taxon>
        <taxon>ANME-2 cluster</taxon>
        <taxon>Candidatus Methanogasteraceae</taxon>
        <taxon>Candidatus Methanogaster</taxon>
    </lineage>
</organism>
<evidence type="ECO:0000313" key="1">
    <source>
        <dbReference type="EMBL" id="QNO50438.1"/>
    </source>
</evidence>
<gene>
    <name evidence="1" type="ORF">BPCBKEJI_00016</name>
</gene>
<accession>A0A7G9YR04</accession>
<protein>
    <submittedName>
        <fullName evidence="1">Uncharacterized protein</fullName>
    </submittedName>
</protein>
<dbReference type="AlphaFoldDB" id="A0A7G9YR04"/>
<name>A0A7G9YR04_9EURY</name>